<evidence type="ECO:0000256" key="5">
    <source>
        <dbReference type="ARBA" id="ARBA00023004"/>
    </source>
</evidence>
<dbReference type="InterPro" id="IPR004294">
    <property type="entry name" value="Carotenoid_Oase"/>
</dbReference>
<feature type="binding site" evidence="6">
    <location>
        <position position="295"/>
    </location>
    <ligand>
        <name>Fe cation</name>
        <dbReference type="ChEBI" id="CHEBI:24875"/>
        <note>catalytic</note>
    </ligand>
</feature>
<evidence type="ECO:0000256" key="2">
    <source>
        <dbReference type="ARBA" id="ARBA00022723"/>
    </source>
</evidence>
<comment type="similarity">
    <text evidence="1">Belongs to the carotenoid oxygenase family.</text>
</comment>
<keyword evidence="5 6" id="KW-0408">Iron</keyword>
<evidence type="ECO:0000256" key="6">
    <source>
        <dbReference type="PIRSR" id="PIRSR604294-1"/>
    </source>
</evidence>
<dbReference type="KEGG" id="zju:107420451"/>
<dbReference type="PANTHER" id="PTHR10543:SF24">
    <property type="entry name" value="CAROTENOID ISOMEROOXYGENASE"/>
    <property type="match status" value="1"/>
</dbReference>
<dbReference type="Pfam" id="PF03055">
    <property type="entry name" value="RPE65"/>
    <property type="match status" value="1"/>
</dbReference>
<dbReference type="Proteomes" id="UP001652623">
    <property type="component" value="Chromosome 5"/>
</dbReference>
<dbReference type="AlphaFoldDB" id="A0A6P3ZU22"/>
<keyword evidence="7" id="KW-1185">Reference proteome</keyword>
<dbReference type="SMR" id="A0A6P3ZU22"/>
<evidence type="ECO:0000313" key="8">
    <source>
        <dbReference type="RefSeq" id="XP_015884899.2"/>
    </source>
</evidence>
<feature type="binding site" evidence="6">
    <location>
        <position position="552"/>
    </location>
    <ligand>
        <name>Fe cation</name>
        <dbReference type="ChEBI" id="CHEBI:24875"/>
        <note>catalytic</note>
    </ligand>
</feature>
<dbReference type="InParanoid" id="A0A6P3ZU22"/>
<dbReference type="GO" id="GO:0016121">
    <property type="term" value="P:carotene catabolic process"/>
    <property type="evidence" value="ECO:0007669"/>
    <property type="project" value="TreeGrafter"/>
</dbReference>
<feature type="binding site" evidence="6">
    <location>
        <position position="362"/>
    </location>
    <ligand>
        <name>Fe cation</name>
        <dbReference type="ChEBI" id="CHEBI:24875"/>
        <note>catalytic</note>
    </ligand>
</feature>
<dbReference type="GO" id="GO:0046872">
    <property type="term" value="F:metal ion binding"/>
    <property type="evidence" value="ECO:0007669"/>
    <property type="project" value="UniProtKB-KW"/>
</dbReference>
<dbReference type="PANTHER" id="PTHR10543">
    <property type="entry name" value="BETA-CAROTENE DIOXYGENASE"/>
    <property type="match status" value="1"/>
</dbReference>
<comment type="cofactor">
    <cofactor evidence="6">
        <name>Fe(2+)</name>
        <dbReference type="ChEBI" id="CHEBI:29033"/>
    </cofactor>
    <text evidence="6">Binds 1 Fe(2+) ion per subunit.</text>
</comment>
<feature type="binding site" evidence="6">
    <location>
        <position position="245"/>
    </location>
    <ligand>
        <name>Fe cation</name>
        <dbReference type="ChEBI" id="CHEBI:24875"/>
        <note>catalytic</note>
    </ligand>
</feature>
<dbReference type="GO" id="GO:0009507">
    <property type="term" value="C:chloroplast"/>
    <property type="evidence" value="ECO:0007669"/>
    <property type="project" value="TreeGrafter"/>
</dbReference>
<evidence type="ECO:0000256" key="1">
    <source>
        <dbReference type="ARBA" id="ARBA00006787"/>
    </source>
</evidence>
<protein>
    <submittedName>
        <fullName evidence="8">Carotenoid cleavage dioxygenase 8 homolog B, chloroplastic</fullName>
    </submittedName>
</protein>
<evidence type="ECO:0000256" key="3">
    <source>
        <dbReference type="ARBA" id="ARBA00022964"/>
    </source>
</evidence>
<dbReference type="RefSeq" id="XP_015884899.2">
    <property type="nucleotide sequence ID" value="XM_016029413.4"/>
</dbReference>
<keyword evidence="4" id="KW-0560">Oxidoreductase</keyword>
<dbReference type="FunCoup" id="A0A6P3ZU22">
    <property type="interactions" value="80"/>
</dbReference>
<evidence type="ECO:0000313" key="7">
    <source>
        <dbReference type="Proteomes" id="UP001652623"/>
    </source>
</evidence>
<accession>A0A6P3ZU22</accession>
<dbReference type="GeneID" id="107420451"/>
<sequence>MASMTSSSSSFGNSIFLPTPTASDNLVRNIPFCFETIPFSKHKVRRLTITNVATPLRPTSPPPADKEIEQRKLSSHAAWTSVRQERWEGELDVQGTIPLWLNGTYLRNGPGMWHIDDYTFRHLFDGYATLVKLHFENGRVIAGHRQIESEAYKAAKKNKKLCYREFSEVPKQDNFLSYVGELASLFSGSSLTDNANTGVVKLGDGRVVCLTETQKGSIIIDPNTLDTLGKFEYSDCLGGLIHSAHPIVTETEFLTLLPDLVKPGYLVVRMEPGTNERKVIGRVDCRGGPAPGWVHSFPVTEHYVIVPEMSLRYCAQNLLKAEPTPLYKFRWHPNSKAFVHVMCKTSGKVVVSVQVPLYVTFHFINAYEERDEDGRLTAIVADCCEHNADTTILDKLRLHNLRTLMGQDVLPDARVGRFTIPLDGSPYGKLDAALDPNEHGRGMDMCSINPAYLGKKYRYAYACGAQRPCNFPNTLTKIDLVNKKAKNWYDEGTVPSEPFFVARPGATEEDDGVVISMVSEKSGDGYALLLDGATFEEIARAKFPYGLPYGLHGCWVPNK</sequence>
<name>A0A6P3ZU22_ZIZJJ</name>
<keyword evidence="2 6" id="KW-0479">Metal-binding</keyword>
<gene>
    <name evidence="8" type="primary">LOC107420451</name>
</gene>
<evidence type="ECO:0000256" key="4">
    <source>
        <dbReference type="ARBA" id="ARBA00023002"/>
    </source>
</evidence>
<keyword evidence="3 8" id="KW-0223">Dioxygenase</keyword>
<proteinExistence type="inferred from homology"/>
<organism evidence="7 8">
    <name type="scientific">Ziziphus jujuba</name>
    <name type="common">Chinese jujube</name>
    <name type="synonym">Ziziphus sativa</name>
    <dbReference type="NCBI Taxonomy" id="326968"/>
    <lineage>
        <taxon>Eukaryota</taxon>
        <taxon>Viridiplantae</taxon>
        <taxon>Streptophyta</taxon>
        <taxon>Embryophyta</taxon>
        <taxon>Tracheophyta</taxon>
        <taxon>Spermatophyta</taxon>
        <taxon>Magnoliopsida</taxon>
        <taxon>eudicotyledons</taxon>
        <taxon>Gunneridae</taxon>
        <taxon>Pentapetalae</taxon>
        <taxon>rosids</taxon>
        <taxon>fabids</taxon>
        <taxon>Rosales</taxon>
        <taxon>Rhamnaceae</taxon>
        <taxon>Paliureae</taxon>
        <taxon>Ziziphus</taxon>
    </lineage>
</organism>
<dbReference type="GO" id="GO:0010436">
    <property type="term" value="F:carotenoid dioxygenase activity"/>
    <property type="evidence" value="ECO:0007669"/>
    <property type="project" value="TreeGrafter"/>
</dbReference>
<reference evidence="8" key="1">
    <citation type="submission" date="2025-08" db="UniProtKB">
        <authorList>
            <consortium name="RefSeq"/>
        </authorList>
    </citation>
    <scope>IDENTIFICATION</scope>
    <source>
        <tissue evidence="8">Seedling</tissue>
    </source>
</reference>